<dbReference type="SMART" id="SM00220">
    <property type="entry name" value="S_TKc"/>
    <property type="match status" value="1"/>
</dbReference>
<evidence type="ECO:0000256" key="13">
    <source>
        <dbReference type="ARBA" id="ARBA00023170"/>
    </source>
</evidence>
<dbReference type="PROSITE" id="PS00107">
    <property type="entry name" value="PROTEIN_KINASE_ATP"/>
    <property type="match status" value="1"/>
</dbReference>
<protein>
    <submittedName>
        <fullName evidence="20">Cysteine-rich receptor-like protein kinase 29</fullName>
    </submittedName>
</protein>
<evidence type="ECO:0000256" key="7">
    <source>
        <dbReference type="ARBA" id="ARBA00022737"/>
    </source>
</evidence>
<evidence type="ECO:0000256" key="5">
    <source>
        <dbReference type="ARBA" id="ARBA00022692"/>
    </source>
</evidence>
<sequence>MNFKKFLLSPSTATAILHRRLAWPHDFKALWSNKVMGGSRFICSITLSLLFLALIGHPLAFAQPRLLHFICVDGGNSNHTTDGAAYKANLEHLLSTFTTDHQIEYGFYNFSYGGENSAYAIGLCRGDISAEACRGCLNNSRDILLTRCEIQKEALGWYDACMLRYSDRPILGSMEVSPPAFLWNTMKASDPEGFTQAARNLIVSLIGPTSAGDSRMKFAVGNATLPNLPTIYGSAQCTPDLSPRKCNECLSGALPLIQDCCDGKRGGRVLRPSCNFRYETYSFIQSLLPPPPPPPPTLSPFPPPPSPPLLLHRTTNGNKSSYSATFIAIVVPIAAVAILALMISIYIFLRKCWPKPSGENCQSEEETTTVGFLQFDFHTIRTATDEFSDENKLGEGGFGAVYKGKLPNKRIVAVKRLSKVSGQGDDEFKNELLLLSKLHHRNLVRLLGFSFKQNEKLLIYEFLQNGSLEKFIFDPLKRQTLNWAMRYKIIQGITRGLIYLHENSRIKIIHRDLKPSNILLDINMNAKISDFGTARLFASEQTRDDTSTIIGTFGYMAPEYARHGQFSSKSDVFSFGVLVLEIVTGRRNNRVNSYNENIEDRLISSAWRNWREGTALNIVDPCVEIRSEMMRNEATRCIQIGLLCIQEKVCERPTMGTILLLLNGDLADFPTPSQPSFFMNTKNPPS</sequence>
<dbReference type="InterPro" id="IPR017441">
    <property type="entry name" value="Protein_kinase_ATP_BS"/>
</dbReference>
<dbReference type="GO" id="GO:0004674">
    <property type="term" value="F:protein serine/threonine kinase activity"/>
    <property type="evidence" value="ECO:0007669"/>
    <property type="project" value="UniProtKB-KW"/>
</dbReference>
<evidence type="ECO:0000256" key="4">
    <source>
        <dbReference type="ARBA" id="ARBA00022679"/>
    </source>
</evidence>
<evidence type="ECO:0000256" key="6">
    <source>
        <dbReference type="ARBA" id="ARBA00022729"/>
    </source>
</evidence>
<evidence type="ECO:0000313" key="19">
    <source>
        <dbReference type="Proteomes" id="UP000504608"/>
    </source>
</evidence>
<reference evidence="20" key="1">
    <citation type="submission" date="2025-08" db="UniProtKB">
        <authorList>
            <consortium name="RefSeq"/>
        </authorList>
    </citation>
    <scope>IDENTIFICATION</scope>
    <source>
        <tissue evidence="20">Young leaves</tissue>
    </source>
</reference>
<dbReference type="CDD" id="cd23509">
    <property type="entry name" value="Gnk2-like"/>
    <property type="match status" value="2"/>
</dbReference>
<dbReference type="SUPFAM" id="SSF56112">
    <property type="entry name" value="Protein kinase-like (PK-like)"/>
    <property type="match status" value="1"/>
</dbReference>
<gene>
    <name evidence="20" type="primary">LOC111495425</name>
</gene>
<dbReference type="CDD" id="cd14066">
    <property type="entry name" value="STKc_IRAK"/>
    <property type="match status" value="1"/>
</dbReference>
<keyword evidence="3" id="KW-0597">Phosphoprotein</keyword>
<dbReference type="PROSITE" id="PS00108">
    <property type="entry name" value="PROTEIN_KINASE_ST"/>
    <property type="match status" value="1"/>
</dbReference>
<dbReference type="FunFam" id="1.10.510.10:FF:000343">
    <property type="entry name" value="Cysteine-rich receptor-like protein kinase 28"/>
    <property type="match status" value="1"/>
</dbReference>
<keyword evidence="6" id="KW-0732">Signal</keyword>
<evidence type="ECO:0000256" key="14">
    <source>
        <dbReference type="ARBA" id="ARBA00023180"/>
    </source>
</evidence>
<evidence type="ECO:0000259" key="18">
    <source>
        <dbReference type="PROSITE" id="PS51473"/>
    </source>
</evidence>
<dbReference type="InterPro" id="IPR011009">
    <property type="entry name" value="Kinase-like_dom_sf"/>
</dbReference>
<feature type="domain" description="Gnk2-homologous" evidence="18">
    <location>
        <begin position="68"/>
        <end position="170"/>
    </location>
</feature>
<keyword evidence="2" id="KW-0723">Serine/threonine-protein kinase</keyword>
<comment type="subcellular location">
    <subcellularLocation>
        <location evidence="1">Membrane</location>
        <topology evidence="1">Single-pass membrane protein</topology>
    </subcellularLocation>
</comment>
<evidence type="ECO:0000256" key="3">
    <source>
        <dbReference type="ARBA" id="ARBA00022553"/>
    </source>
</evidence>
<dbReference type="OrthoDB" id="4062651at2759"/>
<organism evidence="19 20">
    <name type="scientific">Cucurbita maxima</name>
    <name type="common">Pumpkin</name>
    <name type="synonym">Winter squash</name>
    <dbReference type="NCBI Taxonomy" id="3661"/>
    <lineage>
        <taxon>Eukaryota</taxon>
        <taxon>Viridiplantae</taxon>
        <taxon>Streptophyta</taxon>
        <taxon>Embryophyta</taxon>
        <taxon>Tracheophyta</taxon>
        <taxon>Spermatophyta</taxon>
        <taxon>Magnoliopsida</taxon>
        <taxon>eudicotyledons</taxon>
        <taxon>Gunneridae</taxon>
        <taxon>Pentapetalae</taxon>
        <taxon>rosids</taxon>
        <taxon>fabids</taxon>
        <taxon>Cucurbitales</taxon>
        <taxon>Cucurbitaceae</taxon>
        <taxon>Cucurbiteae</taxon>
        <taxon>Cucurbita</taxon>
    </lineage>
</organism>
<dbReference type="PANTHER" id="PTHR27002:SF1073">
    <property type="entry name" value="CYSTEINE-RICH RECEPTOR-LIKE PROTEIN KINASE 29"/>
    <property type="match status" value="1"/>
</dbReference>
<dbReference type="Pfam" id="PF01657">
    <property type="entry name" value="Stress-antifung"/>
    <property type="match status" value="2"/>
</dbReference>
<evidence type="ECO:0000256" key="1">
    <source>
        <dbReference type="ARBA" id="ARBA00004167"/>
    </source>
</evidence>
<dbReference type="InterPro" id="IPR038408">
    <property type="entry name" value="GNK2_sf"/>
</dbReference>
<keyword evidence="12 16" id="KW-0472">Membrane</keyword>
<dbReference type="PROSITE" id="PS50011">
    <property type="entry name" value="PROTEIN_KINASE_DOM"/>
    <property type="match status" value="1"/>
</dbReference>
<proteinExistence type="predicted"/>
<evidence type="ECO:0000313" key="20">
    <source>
        <dbReference type="RefSeq" id="XP_023001237.1"/>
    </source>
</evidence>
<evidence type="ECO:0000256" key="9">
    <source>
        <dbReference type="ARBA" id="ARBA00022777"/>
    </source>
</evidence>
<dbReference type="GO" id="GO:0005886">
    <property type="term" value="C:plasma membrane"/>
    <property type="evidence" value="ECO:0007669"/>
    <property type="project" value="TreeGrafter"/>
</dbReference>
<evidence type="ECO:0000256" key="11">
    <source>
        <dbReference type="ARBA" id="ARBA00022989"/>
    </source>
</evidence>
<evidence type="ECO:0000256" key="15">
    <source>
        <dbReference type="PROSITE-ProRule" id="PRU10141"/>
    </source>
</evidence>
<dbReference type="Gene3D" id="3.30.430.20">
    <property type="entry name" value="Gnk2 domain, C-X8-C-X2-C motif"/>
    <property type="match status" value="2"/>
</dbReference>
<dbReference type="Pfam" id="PF00069">
    <property type="entry name" value="Pkinase"/>
    <property type="match status" value="1"/>
</dbReference>
<feature type="domain" description="Protein kinase" evidence="17">
    <location>
        <begin position="387"/>
        <end position="677"/>
    </location>
</feature>
<dbReference type="Gene3D" id="1.10.510.10">
    <property type="entry name" value="Transferase(Phosphotransferase) domain 1"/>
    <property type="match status" value="1"/>
</dbReference>
<feature type="domain" description="Gnk2-homologous" evidence="18">
    <location>
        <begin position="176"/>
        <end position="283"/>
    </location>
</feature>
<keyword evidence="13" id="KW-0675">Receptor</keyword>
<feature type="binding site" evidence="15">
    <location>
        <position position="415"/>
    </location>
    <ligand>
        <name>ATP</name>
        <dbReference type="ChEBI" id="CHEBI:30616"/>
    </ligand>
</feature>
<accession>A0A6J1KFZ7</accession>
<keyword evidence="19" id="KW-1185">Reference proteome</keyword>
<dbReference type="GO" id="GO:0005524">
    <property type="term" value="F:ATP binding"/>
    <property type="evidence" value="ECO:0007669"/>
    <property type="project" value="UniProtKB-UniRule"/>
</dbReference>
<feature type="transmembrane region" description="Helical" evidence="16">
    <location>
        <begin position="326"/>
        <end position="349"/>
    </location>
</feature>
<evidence type="ECO:0000256" key="10">
    <source>
        <dbReference type="ARBA" id="ARBA00022840"/>
    </source>
</evidence>
<dbReference type="FunFam" id="3.30.200.20:FF:000142">
    <property type="entry name" value="Cysteine-rich receptor-like protein kinase 10"/>
    <property type="match status" value="1"/>
</dbReference>
<keyword evidence="11 16" id="KW-1133">Transmembrane helix</keyword>
<dbReference type="InterPro" id="IPR000719">
    <property type="entry name" value="Prot_kinase_dom"/>
</dbReference>
<dbReference type="Gene3D" id="3.30.200.20">
    <property type="entry name" value="Phosphorylase Kinase, domain 1"/>
    <property type="match status" value="1"/>
</dbReference>
<evidence type="ECO:0000259" key="17">
    <source>
        <dbReference type="PROSITE" id="PS50011"/>
    </source>
</evidence>
<evidence type="ECO:0000256" key="2">
    <source>
        <dbReference type="ARBA" id="ARBA00022527"/>
    </source>
</evidence>
<evidence type="ECO:0000256" key="16">
    <source>
        <dbReference type="SAM" id="Phobius"/>
    </source>
</evidence>
<dbReference type="GO" id="GO:0009737">
    <property type="term" value="P:response to abscisic acid"/>
    <property type="evidence" value="ECO:0007669"/>
    <property type="project" value="UniProtKB-ARBA"/>
</dbReference>
<dbReference type="KEGG" id="cmax:111495425"/>
<keyword evidence="7" id="KW-0677">Repeat</keyword>
<name>A0A6J1KFZ7_CUCMA</name>
<dbReference type="AlphaFoldDB" id="A0A6J1KFZ7"/>
<dbReference type="RefSeq" id="XP_023001237.1">
    <property type="nucleotide sequence ID" value="XM_023145469.1"/>
</dbReference>
<keyword evidence="4" id="KW-0808">Transferase</keyword>
<evidence type="ECO:0000256" key="12">
    <source>
        <dbReference type="ARBA" id="ARBA00023136"/>
    </source>
</evidence>
<keyword evidence="8 15" id="KW-0547">Nucleotide-binding</keyword>
<dbReference type="FunFam" id="3.30.430.20:FF:000002">
    <property type="entry name" value="Cysteine-rich receptor-like protein kinase 10"/>
    <property type="match status" value="1"/>
</dbReference>
<dbReference type="PROSITE" id="PS51473">
    <property type="entry name" value="GNK2"/>
    <property type="match status" value="2"/>
</dbReference>
<feature type="transmembrane region" description="Helical" evidence="16">
    <location>
        <begin position="38"/>
        <end position="60"/>
    </location>
</feature>
<keyword evidence="10 15" id="KW-0067">ATP-binding</keyword>
<dbReference type="InterPro" id="IPR008271">
    <property type="entry name" value="Ser/Thr_kinase_AS"/>
</dbReference>
<dbReference type="InterPro" id="IPR002902">
    <property type="entry name" value="GNK2"/>
</dbReference>
<dbReference type="Proteomes" id="UP000504608">
    <property type="component" value="Unplaced"/>
</dbReference>
<keyword evidence="9" id="KW-0418">Kinase</keyword>
<dbReference type="PANTHER" id="PTHR27002">
    <property type="entry name" value="RECEPTOR-LIKE SERINE/THREONINE-PROTEIN KINASE SD1-8"/>
    <property type="match status" value="1"/>
</dbReference>
<keyword evidence="5 16" id="KW-0812">Transmembrane</keyword>
<evidence type="ECO:0000256" key="8">
    <source>
        <dbReference type="ARBA" id="ARBA00022741"/>
    </source>
</evidence>
<dbReference type="GeneID" id="111495425"/>
<keyword evidence="14" id="KW-0325">Glycoprotein</keyword>